<dbReference type="SUPFAM" id="SSF109998">
    <property type="entry name" value="Triger factor/SurA peptide-binding domain-like"/>
    <property type="match status" value="1"/>
</dbReference>
<protein>
    <submittedName>
        <fullName evidence="1">Uncharacterized protein</fullName>
    </submittedName>
</protein>
<dbReference type="Proteomes" id="UP000606463">
    <property type="component" value="Unassembled WGS sequence"/>
</dbReference>
<dbReference type="InterPro" id="IPR027304">
    <property type="entry name" value="Trigger_fact/SurA_dom_sf"/>
</dbReference>
<organism evidence="1 2">
    <name type="scientific">Aquifex aeolicus</name>
    <dbReference type="NCBI Taxonomy" id="63363"/>
    <lineage>
        <taxon>Bacteria</taxon>
        <taxon>Pseudomonadati</taxon>
        <taxon>Aquificota</taxon>
        <taxon>Aquificia</taxon>
        <taxon>Aquificales</taxon>
        <taxon>Aquificaceae</taxon>
        <taxon>Aquifex</taxon>
    </lineage>
</organism>
<accession>A0A9D0YQA4</accession>
<proteinExistence type="predicted"/>
<reference evidence="1" key="1">
    <citation type="journal article" date="2020" name="ISME J.">
        <title>Gammaproteobacteria mediating utilization of methyl-, sulfur- and petroleum organic compounds in deep ocean hydrothermal plumes.</title>
        <authorList>
            <person name="Zhou Z."/>
            <person name="Liu Y."/>
            <person name="Pan J."/>
            <person name="Cron B.R."/>
            <person name="Toner B.M."/>
            <person name="Anantharaman K."/>
            <person name="Breier J.A."/>
            <person name="Dick G.J."/>
            <person name="Li M."/>
        </authorList>
    </citation>
    <scope>NUCLEOTIDE SEQUENCE</scope>
    <source>
        <strain evidence="1">SZUA-1501</strain>
    </source>
</reference>
<evidence type="ECO:0000313" key="2">
    <source>
        <dbReference type="Proteomes" id="UP000606463"/>
    </source>
</evidence>
<dbReference type="EMBL" id="DQVE01000047">
    <property type="protein sequence ID" value="HIP98593.1"/>
    <property type="molecule type" value="Genomic_DNA"/>
</dbReference>
<comment type="caution">
    <text evidence="1">The sequence shown here is derived from an EMBL/GenBank/DDBJ whole genome shotgun (WGS) entry which is preliminary data.</text>
</comment>
<evidence type="ECO:0000313" key="1">
    <source>
        <dbReference type="EMBL" id="HIP98593.1"/>
    </source>
</evidence>
<gene>
    <name evidence="1" type="ORF">EYH37_04435</name>
</gene>
<dbReference type="AlphaFoldDB" id="A0A9D0YQA4"/>
<name>A0A9D0YQA4_AQUAO</name>
<dbReference type="Gene3D" id="1.10.4030.10">
    <property type="entry name" value="Porin chaperone SurA, peptide-binding domain"/>
    <property type="match status" value="1"/>
</dbReference>
<sequence length="286" mass="33029">MRLGKLIWLIFFIILLPLKGFSQDNPKNVWVLTEETVAVVNKEPILLSDVKLYQLLFGVKDFKTALERVIEIYLVSQYAKERGLSIPPQKIEEIVSNFAKSQGLTVEELYTRLQKLSLGGSVFNNFIERYNLYVGAINIFVLKPLYENKEELSLLIASRLKNAQPYYTIQILKIPKSVAEENEDLLLSMDIIRISQKLGISPIRLTAKLQDLKPQIAEVVKRLSPQKSDFAEDKDFLYIVKLERISYRFDEAERQKVIKQIEEERILAFIKALKKGVVIKVLVQLD</sequence>